<dbReference type="OrthoDB" id="9802805at2"/>
<dbReference type="EMBL" id="LT669839">
    <property type="protein sequence ID" value="SHD78421.1"/>
    <property type="molecule type" value="Genomic_DNA"/>
</dbReference>
<dbReference type="PROSITE" id="PS51462">
    <property type="entry name" value="NUDIX"/>
    <property type="match status" value="1"/>
</dbReference>
<evidence type="ECO:0000313" key="8">
    <source>
        <dbReference type="EMBL" id="SHD78421.1"/>
    </source>
</evidence>
<gene>
    <name evidence="8" type="primary">mutT</name>
    <name evidence="8" type="ORF">CUESP1_3093</name>
</gene>
<dbReference type="PANTHER" id="PTHR12992">
    <property type="entry name" value="NUDIX HYDROLASE"/>
    <property type="match status" value="1"/>
</dbReference>
<keyword evidence="3" id="KW-0479">Metal-binding</keyword>
<dbReference type="Pfam" id="PF00293">
    <property type="entry name" value="NUDIX"/>
    <property type="match status" value="1"/>
</dbReference>
<dbReference type="RefSeq" id="WP_005585094.1">
    <property type="nucleotide sequence ID" value="NZ_LT669839.1"/>
</dbReference>
<sequence>MDIEDIINKIKGRRPEPLEVKQKYAVLIPLIKNQGRWELIYELRAKSLKRQPGEISFPGGQLEKDETYREAAIRETMEELNIEKENINIIGELDYLVSHANTVIHSFLGTIHNIDVDKIKPNEDEVDHIFTVPIDFFINNEPNLYYIDLHPAISEDFPYNLIPNGKDYNWRFDKHSVYFYNYNDYIIWGYTAKMTKHFIDLIK</sequence>
<dbReference type="Gene3D" id="3.90.79.10">
    <property type="entry name" value="Nucleoside Triphosphate Pyrophosphohydrolase"/>
    <property type="match status" value="1"/>
</dbReference>
<accession>M1ZA94</accession>
<evidence type="ECO:0000259" key="7">
    <source>
        <dbReference type="PROSITE" id="PS51462"/>
    </source>
</evidence>
<dbReference type="InterPro" id="IPR020084">
    <property type="entry name" value="NUDIX_hydrolase_CS"/>
</dbReference>
<dbReference type="PROSITE" id="PS00893">
    <property type="entry name" value="NUDIX_BOX"/>
    <property type="match status" value="1"/>
</dbReference>
<dbReference type="Proteomes" id="UP000245423">
    <property type="component" value="Chromosome 1"/>
</dbReference>
<keyword evidence="6" id="KW-0464">Manganese</keyword>
<keyword evidence="5" id="KW-0460">Magnesium</keyword>
<keyword evidence="4 8" id="KW-0378">Hydrolase</keyword>
<protein>
    <submittedName>
        <fullName evidence="8">Phosphohydrolase</fullName>
    </submittedName>
</protein>
<dbReference type="InterPro" id="IPR015797">
    <property type="entry name" value="NUDIX_hydrolase-like_dom_sf"/>
</dbReference>
<evidence type="ECO:0000256" key="2">
    <source>
        <dbReference type="ARBA" id="ARBA00001946"/>
    </source>
</evidence>
<keyword evidence="9" id="KW-1185">Reference proteome</keyword>
<evidence type="ECO:0000256" key="4">
    <source>
        <dbReference type="ARBA" id="ARBA00022801"/>
    </source>
</evidence>
<dbReference type="InterPro" id="IPR045121">
    <property type="entry name" value="CoAse"/>
</dbReference>
<dbReference type="AlphaFoldDB" id="M1ZA94"/>
<name>M1ZA94_9FIRM</name>
<evidence type="ECO:0000256" key="3">
    <source>
        <dbReference type="ARBA" id="ARBA00022723"/>
    </source>
</evidence>
<dbReference type="CDD" id="cd03426">
    <property type="entry name" value="NUDIX_CoAse_Nudt7"/>
    <property type="match status" value="1"/>
</dbReference>
<dbReference type="PANTHER" id="PTHR12992:SF11">
    <property type="entry name" value="MITOCHONDRIAL COENZYME A DIPHOSPHATASE NUDT8"/>
    <property type="match status" value="1"/>
</dbReference>
<dbReference type="GO" id="GO:0046872">
    <property type="term" value="F:metal ion binding"/>
    <property type="evidence" value="ECO:0007669"/>
    <property type="project" value="UniProtKB-KW"/>
</dbReference>
<dbReference type="GO" id="GO:0010945">
    <property type="term" value="F:coenzyme A diphosphatase activity"/>
    <property type="evidence" value="ECO:0007669"/>
    <property type="project" value="InterPro"/>
</dbReference>
<evidence type="ECO:0000256" key="1">
    <source>
        <dbReference type="ARBA" id="ARBA00001936"/>
    </source>
</evidence>
<reference evidence="8 9" key="1">
    <citation type="submission" date="2016-11" db="EMBL/GenBank/DDBJ databases">
        <authorList>
            <person name="Manzoor S."/>
        </authorList>
    </citation>
    <scope>NUCLEOTIDE SEQUENCE [LARGE SCALE GENOMIC DNA]</scope>
    <source>
        <strain evidence="8">Clostridium ultunense strain Esp</strain>
    </source>
</reference>
<comment type="cofactor">
    <cofactor evidence="2">
        <name>Mg(2+)</name>
        <dbReference type="ChEBI" id="CHEBI:18420"/>
    </cofactor>
</comment>
<evidence type="ECO:0000313" key="9">
    <source>
        <dbReference type="Proteomes" id="UP000245423"/>
    </source>
</evidence>
<feature type="domain" description="Nudix hydrolase" evidence="7">
    <location>
        <begin position="21"/>
        <end position="155"/>
    </location>
</feature>
<proteinExistence type="predicted"/>
<evidence type="ECO:0000256" key="5">
    <source>
        <dbReference type="ARBA" id="ARBA00022842"/>
    </source>
</evidence>
<organism evidence="8 9">
    <name type="scientific">[Clostridium] ultunense Esp</name>
    <dbReference type="NCBI Taxonomy" id="1288971"/>
    <lineage>
        <taxon>Bacteria</taxon>
        <taxon>Bacillati</taxon>
        <taxon>Bacillota</taxon>
        <taxon>Tissierellia</taxon>
        <taxon>Tissierellales</taxon>
        <taxon>Tepidimicrobiaceae</taxon>
        <taxon>Schnuerera</taxon>
    </lineage>
</organism>
<comment type="cofactor">
    <cofactor evidence="1">
        <name>Mn(2+)</name>
        <dbReference type="ChEBI" id="CHEBI:29035"/>
    </cofactor>
</comment>
<dbReference type="HOGENOM" id="CLU_040940_5_2_9"/>
<dbReference type="SUPFAM" id="SSF55811">
    <property type="entry name" value="Nudix"/>
    <property type="match status" value="1"/>
</dbReference>
<dbReference type="InterPro" id="IPR000086">
    <property type="entry name" value="NUDIX_hydrolase_dom"/>
</dbReference>
<evidence type="ECO:0000256" key="6">
    <source>
        <dbReference type="ARBA" id="ARBA00023211"/>
    </source>
</evidence>